<dbReference type="Proteomes" id="UP000230564">
    <property type="component" value="Unassembled WGS sequence"/>
</dbReference>
<dbReference type="PANTHER" id="PTHR32039:SF7">
    <property type="entry name" value="COMPETENCE PROTEIN COMM"/>
    <property type="match status" value="1"/>
</dbReference>
<dbReference type="GO" id="GO:0005524">
    <property type="term" value="F:ATP binding"/>
    <property type="evidence" value="ECO:0007669"/>
    <property type="project" value="InterPro"/>
</dbReference>
<dbReference type="InterPro" id="IPR020568">
    <property type="entry name" value="Ribosomal_Su5_D2-typ_SF"/>
</dbReference>
<comment type="similarity">
    <text evidence="1">Belongs to the Mg-chelatase subunits D/I family. ComM subfamily.</text>
</comment>
<dbReference type="InterPro" id="IPR025158">
    <property type="entry name" value="Mg_chelat-rel_C"/>
</dbReference>
<dbReference type="InterPro" id="IPR000523">
    <property type="entry name" value="Mg_chelatse_chII-like_cat_dom"/>
</dbReference>
<dbReference type="InterPro" id="IPR027417">
    <property type="entry name" value="P-loop_NTPase"/>
</dbReference>
<dbReference type="Pfam" id="PF13335">
    <property type="entry name" value="Mg_chelatase_C"/>
    <property type="match status" value="1"/>
</dbReference>
<dbReference type="SMART" id="SM00382">
    <property type="entry name" value="AAA"/>
    <property type="match status" value="1"/>
</dbReference>
<reference evidence="3 4" key="1">
    <citation type="submission" date="2017-09" db="EMBL/GenBank/DDBJ databases">
        <title>Depth-based differentiation of microbial function through sediment-hosted aquifers and enrichment of novel symbionts in the deep terrestrial subsurface.</title>
        <authorList>
            <person name="Probst A.J."/>
            <person name="Ladd B."/>
            <person name="Jarett J.K."/>
            <person name="Geller-Mcgrath D.E."/>
            <person name="Sieber C.M."/>
            <person name="Emerson J.B."/>
            <person name="Anantharaman K."/>
            <person name="Thomas B.C."/>
            <person name="Malmstrom R."/>
            <person name="Stieglmeier M."/>
            <person name="Klingl A."/>
            <person name="Woyke T."/>
            <person name="Ryan C.M."/>
            <person name="Banfield J.F."/>
        </authorList>
    </citation>
    <scope>NUCLEOTIDE SEQUENCE [LARGE SCALE GENOMIC DNA]</scope>
    <source>
        <strain evidence="3">CG11_big_fil_rev_8_21_14_0_20_36_20</strain>
    </source>
</reference>
<evidence type="ECO:0000256" key="1">
    <source>
        <dbReference type="ARBA" id="ARBA00006354"/>
    </source>
</evidence>
<protein>
    <submittedName>
        <fullName evidence="3">Magnesium chelatase</fullName>
    </submittedName>
</protein>
<proteinExistence type="inferred from homology"/>
<gene>
    <name evidence="3" type="ORF">COV55_00175</name>
</gene>
<dbReference type="AlphaFoldDB" id="A0A2H0NEL6"/>
<sequence>MEKINKIYTIAPVGLSGVLVEVETNLTRHLPKIILVGLPDASVQEARERVWAAIDNSGCYFPRQKVVVNLAPAQIRKEGGSYDLPIAVSILQMIGEVKIPEEKIAFIGELSLLGQVKAVPGILVMVASLKDMGFSQVFLPEQNSKEASVIQGLEIYPVKNLRQLINHFNGQELIQPLANLEFQPQQPKITVDFAEIRGQLAAKRILEIAAAGGHNVLMVGPPGAGKTLLAKSFLSILPPINLEQALEVSKIYSLAGLLSEDNYLIDRHILRSPHHSSSVSAIVGGGSWPKPGEISLAHHNVLFLDEILEFPRTVLEALRQPLEDRIITVSRVKGSFDFPANFILLATANPCPCGFLTDLEDQCSCTSSDVKRYQKRLSGPVLDRIDLHLTVERVKSKYLININQNIEKSALVQQRVIRARQKQTQRFKDQLLTLNAEMSSKLVNQYCQISPNSKKILQQAIDQLQFSARAYFKVLKIARTIADLANSEVIKDEHVLEALQYRDKVFGE</sequence>
<dbReference type="SUPFAM" id="SSF52540">
    <property type="entry name" value="P-loop containing nucleoside triphosphate hydrolases"/>
    <property type="match status" value="1"/>
</dbReference>
<dbReference type="InterPro" id="IPR045006">
    <property type="entry name" value="CHLI-like"/>
</dbReference>
<evidence type="ECO:0000259" key="2">
    <source>
        <dbReference type="SMART" id="SM00382"/>
    </source>
</evidence>
<feature type="domain" description="AAA+ ATPase" evidence="2">
    <location>
        <begin position="212"/>
        <end position="395"/>
    </location>
</feature>
<dbReference type="EMBL" id="PCWQ01000004">
    <property type="protein sequence ID" value="PIR07304.1"/>
    <property type="molecule type" value="Genomic_DNA"/>
</dbReference>
<evidence type="ECO:0000313" key="3">
    <source>
        <dbReference type="EMBL" id="PIR07304.1"/>
    </source>
</evidence>
<dbReference type="Gene3D" id="3.30.230.10">
    <property type="match status" value="1"/>
</dbReference>
<accession>A0A2H0NEL6</accession>
<dbReference type="PANTHER" id="PTHR32039">
    <property type="entry name" value="MAGNESIUM-CHELATASE SUBUNIT CHLI"/>
    <property type="match status" value="1"/>
</dbReference>
<dbReference type="CDD" id="cd00009">
    <property type="entry name" value="AAA"/>
    <property type="match status" value="1"/>
</dbReference>
<dbReference type="SUPFAM" id="SSF54211">
    <property type="entry name" value="Ribosomal protein S5 domain 2-like"/>
    <property type="match status" value="1"/>
</dbReference>
<dbReference type="InterPro" id="IPR004482">
    <property type="entry name" value="Mg_chelat-rel"/>
</dbReference>
<dbReference type="Gene3D" id="3.40.50.300">
    <property type="entry name" value="P-loop containing nucleotide triphosphate hydrolases"/>
    <property type="match status" value="1"/>
</dbReference>
<comment type="caution">
    <text evidence="3">The sequence shown here is derived from an EMBL/GenBank/DDBJ whole genome shotgun (WGS) entry which is preliminary data.</text>
</comment>
<name>A0A2H0NEL6_9BACT</name>
<evidence type="ECO:0000313" key="4">
    <source>
        <dbReference type="Proteomes" id="UP000230564"/>
    </source>
</evidence>
<dbReference type="NCBIfam" id="TIGR00368">
    <property type="entry name" value="YifB family Mg chelatase-like AAA ATPase"/>
    <property type="match status" value="1"/>
</dbReference>
<dbReference type="Pfam" id="PF13541">
    <property type="entry name" value="ChlI"/>
    <property type="match status" value="1"/>
</dbReference>
<dbReference type="InterPro" id="IPR014721">
    <property type="entry name" value="Ribsml_uS5_D2-typ_fold_subgr"/>
</dbReference>
<dbReference type="InterPro" id="IPR003593">
    <property type="entry name" value="AAA+_ATPase"/>
</dbReference>
<organism evidence="3 4">
    <name type="scientific">Candidatus Komeilibacteria bacterium CG11_big_fil_rev_8_21_14_0_20_36_20</name>
    <dbReference type="NCBI Taxonomy" id="1974477"/>
    <lineage>
        <taxon>Bacteria</taxon>
        <taxon>Candidatus Komeiliibacteriota</taxon>
    </lineage>
</organism>
<dbReference type="Pfam" id="PF01078">
    <property type="entry name" value="Mg_chelatase"/>
    <property type="match status" value="1"/>
</dbReference>